<evidence type="ECO:0000313" key="6">
    <source>
        <dbReference type="Proteomes" id="UP000317422"/>
    </source>
</evidence>
<protein>
    <submittedName>
        <fullName evidence="5">Spermidine/putrescine transport system substrate-binding protein</fullName>
    </submittedName>
</protein>
<dbReference type="PRINTS" id="PR00909">
    <property type="entry name" value="SPERMDNBNDNG"/>
</dbReference>
<dbReference type="PROSITE" id="PS51318">
    <property type="entry name" value="TAT"/>
    <property type="match status" value="1"/>
</dbReference>
<dbReference type="GO" id="GO:0015846">
    <property type="term" value="P:polyamine transport"/>
    <property type="evidence" value="ECO:0007669"/>
    <property type="project" value="InterPro"/>
</dbReference>
<dbReference type="RefSeq" id="WP_246062493.1">
    <property type="nucleotide sequence ID" value="NZ_VFQC01000003.1"/>
</dbReference>
<keyword evidence="4" id="KW-0574">Periplasm</keyword>
<keyword evidence="2" id="KW-0813">Transport</keyword>
<dbReference type="InterPro" id="IPR001188">
    <property type="entry name" value="Sperm_putr-bd"/>
</dbReference>
<comment type="caution">
    <text evidence="5">The sequence shown here is derived from an EMBL/GenBank/DDBJ whole genome shotgun (WGS) entry which is preliminary data.</text>
</comment>
<keyword evidence="3" id="KW-0732">Signal</keyword>
<reference evidence="5 6" key="1">
    <citation type="submission" date="2019-06" db="EMBL/GenBank/DDBJ databases">
        <title>Sequencing the genomes of 1000 actinobacteria strains.</title>
        <authorList>
            <person name="Klenk H.-P."/>
        </authorList>
    </citation>
    <scope>NUCLEOTIDE SEQUENCE [LARGE SCALE GENOMIC DNA]</scope>
    <source>
        <strain evidence="5 6">DSM 45015</strain>
    </source>
</reference>
<dbReference type="SUPFAM" id="SSF53850">
    <property type="entry name" value="Periplasmic binding protein-like II"/>
    <property type="match status" value="1"/>
</dbReference>
<dbReference type="InterPro" id="IPR006311">
    <property type="entry name" value="TAT_signal"/>
</dbReference>
<accession>A0A543N7E3</accession>
<dbReference type="Pfam" id="PF13343">
    <property type="entry name" value="SBP_bac_6"/>
    <property type="match status" value="1"/>
</dbReference>
<evidence type="ECO:0000256" key="2">
    <source>
        <dbReference type="ARBA" id="ARBA00022448"/>
    </source>
</evidence>
<dbReference type="GO" id="GO:0042597">
    <property type="term" value="C:periplasmic space"/>
    <property type="evidence" value="ECO:0007669"/>
    <property type="project" value="UniProtKB-SubCell"/>
</dbReference>
<proteinExistence type="predicted"/>
<dbReference type="CDD" id="cd13590">
    <property type="entry name" value="PBP2_PotD_PotF_like"/>
    <property type="match status" value="1"/>
</dbReference>
<evidence type="ECO:0000256" key="1">
    <source>
        <dbReference type="ARBA" id="ARBA00004418"/>
    </source>
</evidence>
<dbReference type="PANTHER" id="PTHR30222:SF17">
    <property type="entry name" value="SPERMIDINE_PUTRESCINE-BINDING PERIPLASMIC PROTEIN"/>
    <property type="match status" value="1"/>
</dbReference>
<dbReference type="Gene3D" id="3.40.190.10">
    <property type="entry name" value="Periplasmic binding protein-like II"/>
    <property type="match status" value="2"/>
</dbReference>
<sequence>MRISSPNDPALIRGLTRARYSRRTALRLSGAGALTAGLALSGCSIAGEKREATPVAQYWSDKESNGHLRFANWPLYMDSDRTQLRQFTDSTGITVDYQEAIQENPSWFGQIQPRLAEGSDIGADLMVMTNGVEFTKLKALNYLAPLDHDKLPNYAEYGGELYKNTDYDPGNEFTVPYTSGITGIAYNPEYVDREITSIADLWDPQFAGRVGMMGDPQEIANFGLLLNGVAPADSTRDDWEDAARRLEEQRDRGIVRSYYKQDYIQPLTTGNIWMSMAWSGDVYQQNAEENANLRFVVPEEGATIWTDNMMIPYTARNPVDAAMMMDFLYDPEIAAGLTSYINYVSPVPDSQDVLRRRAEEASGEEKQRLADLAESSLVFPTEEDYERLHNYVTVPVDDEKSFTGRFLEITQA</sequence>
<evidence type="ECO:0000313" key="5">
    <source>
        <dbReference type="EMBL" id="TQN27727.1"/>
    </source>
</evidence>
<dbReference type="GO" id="GO:0019808">
    <property type="term" value="F:polyamine binding"/>
    <property type="evidence" value="ECO:0007669"/>
    <property type="project" value="InterPro"/>
</dbReference>
<organism evidence="5 6">
    <name type="scientific">Haloactinospora alba</name>
    <dbReference type="NCBI Taxonomy" id="405555"/>
    <lineage>
        <taxon>Bacteria</taxon>
        <taxon>Bacillati</taxon>
        <taxon>Actinomycetota</taxon>
        <taxon>Actinomycetes</taxon>
        <taxon>Streptosporangiales</taxon>
        <taxon>Nocardiopsidaceae</taxon>
        <taxon>Haloactinospora</taxon>
    </lineage>
</organism>
<comment type="subcellular location">
    <subcellularLocation>
        <location evidence="1">Periplasm</location>
    </subcellularLocation>
</comment>
<name>A0A543N7E3_9ACTN</name>
<dbReference type="Proteomes" id="UP000317422">
    <property type="component" value="Unassembled WGS sequence"/>
</dbReference>
<gene>
    <name evidence="5" type="ORF">FHX37_4456</name>
</gene>
<dbReference type="PANTHER" id="PTHR30222">
    <property type="entry name" value="SPERMIDINE/PUTRESCINE-BINDING PERIPLASMIC PROTEIN"/>
    <property type="match status" value="1"/>
</dbReference>
<keyword evidence="6" id="KW-1185">Reference proteome</keyword>
<dbReference type="EMBL" id="VFQC01000003">
    <property type="protein sequence ID" value="TQN27727.1"/>
    <property type="molecule type" value="Genomic_DNA"/>
</dbReference>
<evidence type="ECO:0000256" key="4">
    <source>
        <dbReference type="ARBA" id="ARBA00022764"/>
    </source>
</evidence>
<evidence type="ECO:0000256" key="3">
    <source>
        <dbReference type="ARBA" id="ARBA00022729"/>
    </source>
</evidence>
<dbReference type="AlphaFoldDB" id="A0A543N7E3"/>